<dbReference type="EMBL" id="BDGJ01000215">
    <property type="protein sequence ID" value="GAW94375.1"/>
    <property type="molecule type" value="Genomic_DNA"/>
</dbReference>
<name>A0A1Z5HYJ3_9FIRM</name>
<protein>
    <recommendedName>
        <fullName evidence="3">DUF4238 domain-containing protein</fullName>
    </recommendedName>
</protein>
<sequence length="317" mass="36106">MTKHHFIPRSYLAGFTTSGKKDDRLWVLDQETGKQWPGKPNTVAFQHDLYIIENADDKEIPPNALEQEFGNTIENKVAPIIKEITIKGRLPVGEEFVELMKFIALLFARTPSHRETLEKPLKEVGELILHEILATPERYKNTIEKMRKDGFEINEEAGYEDMKAFIRNGNYDICVNQNFYLKLLLHSANIIAPLLMERKWSLVITDDKFGGFICSDNPVSLVWTVPMPPFYSPGFGMLNTEITVPLSKNFALIGRFEGEAQVGLATKKTVASINSRTGMYSKRFVYSAKKDFIWINKNGQISTTADLIKAIQKKISR</sequence>
<reference evidence="2" key="1">
    <citation type="journal article" date="2017" name="Appl. Environ. Microbiol.">
        <title>Genomic Analysis of Calderihabitans maritimus KKC1, a Thermophilic, Hydrogenogenic, Carboxydotrophic Bacterium Isolated from Marine Sediment.</title>
        <authorList>
            <person name="Omae K."/>
            <person name="Yoneda Y."/>
            <person name="Fukuyama Y."/>
            <person name="Yoshida T."/>
            <person name="Sako Y."/>
        </authorList>
    </citation>
    <scope>NUCLEOTIDE SEQUENCE [LARGE SCALE GENOMIC DNA]</scope>
    <source>
        <strain evidence="2">KKC1</strain>
    </source>
</reference>
<dbReference type="AlphaFoldDB" id="A0A1Z5HYJ3"/>
<dbReference type="OrthoDB" id="581042at2"/>
<evidence type="ECO:0000313" key="1">
    <source>
        <dbReference type="EMBL" id="GAW94375.1"/>
    </source>
</evidence>
<dbReference type="Proteomes" id="UP000197032">
    <property type="component" value="Unassembled WGS sequence"/>
</dbReference>
<keyword evidence="2" id="KW-1185">Reference proteome</keyword>
<evidence type="ECO:0000313" key="2">
    <source>
        <dbReference type="Proteomes" id="UP000197032"/>
    </source>
</evidence>
<gene>
    <name evidence="1" type="ORF">KKC1_34810</name>
</gene>
<dbReference type="InterPro" id="IPR025332">
    <property type="entry name" value="DUF4238"/>
</dbReference>
<dbReference type="Pfam" id="PF14022">
    <property type="entry name" value="DUF4238"/>
    <property type="match status" value="1"/>
</dbReference>
<organism evidence="1 2">
    <name type="scientific">Calderihabitans maritimus</name>
    <dbReference type="NCBI Taxonomy" id="1246530"/>
    <lineage>
        <taxon>Bacteria</taxon>
        <taxon>Bacillati</taxon>
        <taxon>Bacillota</taxon>
        <taxon>Clostridia</taxon>
        <taxon>Neomoorellales</taxon>
        <taxon>Calderihabitantaceae</taxon>
        <taxon>Calderihabitans</taxon>
    </lineage>
</organism>
<comment type="caution">
    <text evidence="1">The sequence shown here is derived from an EMBL/GenBank/DDBJ whole genome shotgun (WGS) entry which is preliminary data.</text>
</comment>
<evidence type="ECO:0008006" key="3">
    <source>
        <dbReference type="Google" id="ProtNLM"/>
    </source>
</evidence>
<accession>A0A1Z5HYJ3</accession>
<dbReference type="RefSeq" id="WP_088555323.1">
    <property type="nucleotide sequence ID" value="NZ_BDGJ01000215.1"/>
</dbReference>
<proteinExistence type="predicted"/>